<keyword evidence="22" id="KW-1185">Reference proteome</keyword>
<evidence type="ECO:0000256" key="17">
    <source>
        <dbReference type="ARBA" id="ARBA00044554"/>
    </source>
</evidence>
<protein>
    <recommendedName>
        <fullName evidence="8">3'(2'),5'-bisphosphate nucleotidase 1</fullName>
        <ecNumber evidence="15">3.1.3.57</ecNumber>
        <ecNumber evidence="3">3.1.3.7</ecNumber>
    </recommendedName>
    <alternativeName>
        <fullName evidence="16">3'-phosphoadenosine 5'-phosphate phosphatase</fullName>
    </alternativeName>
    <alternativeName>
        <fullName evidence="9">Bisphosphate 3'-nucleotidase 1</fullName>
    </alternativeName>
    <alternativeName>
        <fullName evidence="17">Inositol-polyphosphate 1-phosphatase</fullName>
    </alternativeName>
</protein>
<keyword evidence="7 18" id="KW-0460">Magnesium</keyword>
<feature type="binding site" evidence="18">
    <location>
        <position position="117"/>
    </location>
    <ligand>
        <name>Mg(2+)</name>
        <dbReference type="ChEBI" id="CHEBI:18420"/>
        <label>1</label>
        <note>catalytic</note>
    </ligand>
</feature>
<dbReference type="PANTHER" id="PTHR43028:SF5">
    <property type="entry name" value="3'(2'),5'-BISPHOSPHATE NUCLEOTIDASE 1"/>
    <property type="match status" value="1"/>
</dbReference>
<comment type="catalytic activity">
    <reaction evidence="13">
        <text>adenosine 3',5'-bisphosphate + H2O = AMP + phosphate</text>
        <dbReference type="Rhea" id="RHEA:10040"/>
        <dbReference type="ChEBI" id="CHEBI:15377"/>
        <dbReference type="ChEBI" id="CHEBI:43474"/>
        <dbReference type="ChEBI" id="CHEBI:58343"/>
        <dbReference type="ChEBI" id="CHEBI:456215"/>
        <dbReference type="EC" id="3.1.3.7"/>
    </reaction>
    <physiologicalReaction direction="left-to-right" evidence="13">
        <dbReference type="Rhea" id="RHEA:10041"/>
    </physiologicalReaction>
</comment>
<comment type="catalytic activity">
    <reaction evidence="14">
        <text>3'-phosphoadenylyl sulfate + H2O = adenosine 5'-phosphosulfate + phosphate</text>
        <dbReference type="Rhea" id="RHEA:77639"/>
        <dbReference type="ChEBI" id="CHEBI:15377"/>
        <dbReference type="ChEBI" id="CHEBI:43474"/>
        <dbReference type="ChEBI" id="CHEBI:58243"/>
        <dbReference type="ChEBI" id="CHEBI:58339"/>
        <dbReference type="EC" id="3.1.3.7"/>
    </reaction>
    <physiologicalReaction direction="left-to-right" evidence="14">
        <dbReference type="Rhea" id="RHEA:77640"/>
    </physiologicalReaction>
</comment>
<comment type="caution">
    <text evidence="21">The sequence shown here is derived from an EMBL/GenBank/DDBJ whole genome shotgun (WGS) entry which is preliminary data.</text>
</comment>
<dbReference type="CDD" id="cd01640">
    <property type="entry name" value="IPPase"/>
    <property type="match status" value="1"/>
</dbReference>
<dbReference type="GO" id="GO:0004441">
    <property type="term" value="F:inositol-1,4-bisphosphate 1-phosphatase activity"/>
    <property type="evidence" value="ECO:0007669"/>
    <property type="project" value="UniProtKB-EC"/>
</dbReference>
<evidence type="ECO:0000256" key="14">
    <source>
        <dbReference type="ARBA" id="ARBA00044484"/>
    </source>
</evidence>
<evidence type="ECO:0000256" key="3">
    <source>
        <dbReference type="ARBA" id="ARBA00012633"/>
    </source>
</evidence>
<evidence type="ECO:0000313" key="22">
    <source>
        <dbReference type="Proteomes" id="UP000683360"/>
    </source>
</evidence>
<dbReference type="FunFam" id="3.40.190.80:FF:000006">
    <property type="entry name" value="Bisphosphate nucleotidase 1"/>
    <property type="match status" value="1"/>
</dbReference>
<feature type="region of interest" description="Disordered" evidence="19">
    <location>
        <begin position="329"/>
        <end position="365"/>
    </location>
</feature>
<dbReference type="InterPro" id="IPR000760">
    <property type="entry name" value="Inositol_monophosphatase-like"/>
</dbReference>
<reference evidence="21" key="1">
    <citation type="submission" date="2021-03" db="EMBL/GenBank/DDBJ databases">
        <authorList>
            <person name="Bekaert M."/>
        </authorList>
    </citation>
    <scope>NUCLEOTIDE SEQUENCE</scope>
</reference>
<evidence type="ECO:0000256" key="4">
    <source>
        <dbReference type="ARBA" id="ARBA00022671"/>
    </source>
</evidence>
<comment type="catalytic activity">
    <reaction evidence="10">
        <text>1D-myo-inositol 1,3,4-trisphosphate + H2O = 1D-myo-inositol 3,4-bisphosphate + phosphate</text>
        <dbReference type="Rhea" id="RHEA:70319"/>
        <dbReference type="ChEBI" id="CHEBI:15377"/>
        <dbReference type="ChEBI" id="CHEBI:43474"/>
        <dbReference type="ChEBI" id="CHEBI:58414"/>
        <dbReference type="ChEBI" id="CHEBI:83241"/>
    </reaction>
    <physiologicalReaction direction="left-to-right" evidence="10">
        <dbReference type="Rhea" id="RHEA:70320"/>
    </physiologicalReaction>
</comment>
<feature type="compositionally biased region" description="Acidic residues" evidence="19">
    <location>
        <begin position="356"/>
        <end position="365"/>
    </location>
</feature>
<accession>A0A8S3TD23</accession>
<dbReference type="GO" id="GO:0008441">
    <property type="term" value="F:3'(2'),5'-bisphosphate nucleotidase activity"/>
    <property type="evidence" value="ECO:0007669"/>
    <property type="project" value="UniProtKB-EC"/>
</dbReference>
<feature type="binding site" evidence="18">
    <location>
        <position position="120"/>
    </location>
    <ligand>
        <name>Mg(2+)</name>
        <dbReference type="ChEBI" id="CHEBI:18420"/>
        <label>1</label>
        <note>catalytic</note>
    </ligand>
</feature>
<evidence type="ECO:0000256" key="15">
    <source>
        <dbReference type="ARBA" id="ARBA00044519"/>
    </source>
</evidence>
<dbReference type="Pfam" id="PF00459">
    <property type="entry name" value="Inositol_P"/>
    <property type="match status" value="1"/>
</dbReference>
<evidence type="ECO:0000256" key="13">
    <source>
        <dbReference type="ARBA" id="ARBA00044479"/>
    </source>
</evidence>
<evidence type="ECO:0000256" key="12">
    <source>
        <dbReference type="ARBA" id="ARBA00044478"/>
    </source>
</evidence>
<feature type="chain" id="PRO_5035754320" description="3'(2'),5'-bisphosphate nucleotidase 1" evidence="20">
    <location>
        <begin position="18"/>
        <end position="365"/>
    </location>
</feature>
<dbReference type="InterPro" id="IPR050725">
    <property type="entry name" value="CysQ/Inositol_MonoPase"/>
</dbReference>
<dbReference type="EC" id="3.1.3.57" evidence="15"/>
<evidence type="ECO:0000256" key="8">
    <source>
        <dbReference type="ARBA" id="ARBA00040342"/>
    </source>
</evidence>
<evidence type="ECO:0000256" key="5">
    <source>
        <dbReference type="ARBA" id="ARBA00022723"/>
    </source>
</evidence>
<feature type="binding site" evidence="18">
    <location>
        <position position="247"/>
    </location>
    <ligand>
        <name>Mg(2+)</name>
        <dbReference type="ChEBI" id="CHEBI:18420"/>
        <label>1</label>
        <note>catalytic</note>
    </ligand>
</feature>
<keyword evidence="4" id="KW-0452">Lithium</keyword>
<dbReference type="GO" id="GO:0046872">
    <property type="term" value="F:metal ion binding"/>
    <property type="evidence" value="ECO:0007669"/>
    <property type="project" value="UniProtKB-KW"/>
</dbReference>
<evidence type="ECO:0000313" key="21">
    <source>
        <dbReference type="EMBL" id="CAG2227022.1"/>
    </source>
</evidence>
<dbReference type="PROSITE" id="PS00629">
    <property type="entry name" value="IMP_1"/>
    <property type="match status" value="1"/>
</dbReference>
<dbReference type="SUPFAM" id="SSF56655">
    <property type="entry name" value="Carbohydrate phosphatase"/>
    <property type="match status" value="1"/>
</dbReference>
<evidence type="ECO:0000256" key="6">
    <source>
        <dbReference type="ARBA" id="ARBA00022801"/>
    </source>
</evidence>
<evidence type="ECO:0000256" key="19">
    <source>
        <dbReference type="SAM" id="MobiDB-lite"/>
    </source>
</evidence>
<feature type="compositionally biased region" description="Basic and acidic residues" evidence="19">
    <location>
        <begin position="329"/>
        <end position="352"/>
    </location>
</feature>
<evidence type="ECO:0000256" key="9">
    <source>
        <dbReference type="ARBA" id="ARBA00041815"/>
    </source>
</evidence>
<dbReference type="Proteomes" id="UP000683360">
    <property type="component" value="Unassembled WGS sequence"/>
</dbReference>
<evidence type="ECO:0000256" key="1">
    <source>
        <dbReference type="ARBA" id="ARBA00001946"/>
    </source>
</evidence>
<evidence type="ECO:0000256" key="2">
    <source>
        <dbReference type="ARBA" id="ARBA00009759"/>
    </source>
</evidence>
<feature type="binding site" evidence="18">
    <location>
        <position position="73"/>
    </location>
    <ligand>
        <name>Mg(2+)</name>
        <dbReference type="ChEBI" id="CHEBI:18420"/>
        <label>1</label>
        <note>catalytic</note>
    </ligand>
</feature>
<evidence type="ECO:0000256" key="7">
    <source>
        <dbReference type="ARBA" id="ARBA00022842"/>
    </source>
</evidence>
<dbReference type="InterPro" id="IPR020583">
    <property type="entry name" value="Inositol_monoP_metal-BS"/>
</dbReference>
<dbReference type="PANTHER" id="PTHR43028">
    <property type="entry name" value="3'(2'),5'-BISPHOSPHATE NUCLEOTIDASE 1"/>
    <property type="match status" value="1"/>
</dbReference>
<name>A0A8S3TD23_MYTED</name>
<organism evidence="21 22">
    <name type="scientific">Mytilus edulis</name>
    <name type="common">Blue mussel</name>
    <dbReference type="NCBI Taxonomy" id="6550"/>
    <lineage>
        <taxon>Eukaryota</taxon>
        <taxon>Metazoa</taxon>
        <taxon>Spiralia</taxon>
        <taxon>Lophotrochozoa</taxon>
        <taxon>Mollusca</taxon>
        <taxon>Bivalvia</taxon>
        <taxon>Autobranchia</taxon>
        <taxon>Pteriomorphia</taxon>
        <taxon>Mytilida</taxon>
        <taxon>Mytiloidea</taxon>
        <taxon>Mytilidae</taxon>
        <taxon>Mytilinae</taxon>
        <taxon>Mytilus</taxon>
    </lineage>
</organism>
<dbReference type="Gene3D" id="3.30.540.10">
    <property type="entry name" value="Fructose-1,6-Bisphosphatase, subunit A, domain 1"/>
    <property type="match status" value="1"/>
</dbReference>
<evidence type="ECO:0000256" key="18">
    <source>
        <dbReference type="PIRSR" id="PIRSR600760-2"/>
    </source>
</evidence>
<proteinExistence type="inferred from homology"/>
<evidence type="ECO:0000256" key="11">
    <source>
        <dbReference type="ARBA" id="ARBA00044466"/>
    </source>
</evidence>
<keyword evidence="6 21" id="KW-0378">Hydrolase</keyword>
<comment type="catalytic activity">
    <reaction evidence="12">
        <text>1D-myo-inositol 1,4-bisphosphate + H2O = 1D-myo-inositol 4-phosphate + phosphate</text>
        <dbReference type="Rhea" id="RHEA:15553"/>
        <dbReference type="ChEBI" id="CHEBI:15377"/>
        <dbReference type="ChEBI" id="CHEBI:43474"/>
        <dbReference type="ChEBI" id="CHEBI:58282"/>
        <dbReference type="ChEBI" id="CHEBI:58469"/>
        <dbReference type="EC" id="3.1.3.57"/>
    </reaction>
    <physiologicalReaction direction="left-to-right" evidence="12">
        <dbReference type="Rhea" id="RHEA:15554"/>
    </physiologicalReaction>
</comment>
<dbReference type="FunFam" id="3.30.540.10:FF:000023">
    <property type="entry name" value="Protein CBR-TAG-231"/>
    <property type="match status" value="1"/>
</dbReference>
<dbReference type="AlphaFoldDB" id="A0A8S3TD23"/>
<dbReference type="Gene3D" id="3.40.190.80">
    <property type="match status" value="1"/>
</dbReference>
<evidence type="ECO:0000256" key="10">
    <source>
        <dbReference type="ARBA" id="ARBA00044465"/>
    </source>
</evidence>
<sequence length="365" mass="39970">MAAKAALLMRVVSASVAVSNRACQIIRDVLKKGELGIVEKGKNDFQTEADRTAQRCIIASLHKQFPKVSIFGEEALDPSEKIPEDLFELGFSDEVLAHDCPEYLKDVKDEEIVIWVDPVDGTAEYTQGLLDHVTCLIGISARGHSVAGIINQPFYNYKAGPDAELGRCIWGIIGLGSFGFTRDVLPKDEFIVTTSRSHSDRLVTETVEACEPTSVVRVGGAGHKVLLLIEGKVHAYVFASKGCKKWDTCAPESVLAAVGGRLTDMHGIKMSYGAGVQRKNTGGILATVSDHDYIVNKVPEHVKEVFDKSVEAQDWPEFELARIQHMNNKDVDQGVKRKKTDTPDSDSSRSTKSDLLADETLDTKL</sequence>
<feature type="signal peptide" evidence="20">
    <location>
        <begin position="1"/>
        <end position="17"/>
    </location>
</feature>
<gene>
    <name evidence="21" type="ORF">MEDL_40143</name>
</gene>
<evidence type="ECO:0000256" key="20">
    <source>
        <dbReference type="SAM" id="SignalP"/>
    </source>
</evidence>
<dbReference type="OrthoDB" id="411145at2759"/>
<comment type="similarity">
    <text evidence="2">Belongs to the inositol monophosphatase superfamily.</text>
</comment>
<comment type="catalytic activity">
    <reaction evidence="11">
        <text>adenosine 2',5'-bisphosphate + H2O = AMP + phosphate</text>
        <dbReference type="Rhea" id="RHEA:77643"/>
        <dbReference type="ChEBI" id="CHEBI:15377"/>
        <dbReference type="ChEBI" id="CHEBI:43474"/>
        <dbReference type="ChEBI" id="CHEBI:194156"/>
        <dbReference type="ChEBI" id="CHEBI:456215"/>
        <dbReference type="EC" id="3.1.3.7"/>
    </reaction>
    <physiologicalReaction direction="left-to-right" evidence="11">
        <dbReference type="Rhea" id="RHEA:77644"/>
    </physiologicalReaction>
</comment>
<dbReference type="EC" id="3.1.3.7" evidence="3"/>
<keyword evidence="20" id="KW-0732">Signal</keyword>
<dbReference type="EMBL" id="CAJPWZ010001948">
    <property type="protein sequence ID" value="CAG2227022.1"/>
    <property type="molecule type" value="Genomic_DNA"/>
</dbReference>
<keyword evidence="5 18" id="KW-0479">Metal-binding</keyword>
<evidence type="ECO:0000256" key="16">
    <source>
        <dbReference type="ARBA" id="ARBA00044544"/>
    </source>
</evidence>
<comment type="cofactor">
    <cofactor evidence="1 18">
        <name>Mg(2+)</name>
        <dbReference type="ChEBI" id="CHEBI:18420"/>
    </cofactor>
</comment>